<evidence type="ECO:0000313" key="4">
    <source>
        <dbReference type="Proteomes" id="UP000186096"/>
    </source>
</evidence>
<evidence type="ECO:0000313" key="3">
    <source>
        <dbReference type="EMBL" id="SIR17618.1"/>
    </source>
</evidence>
<dbReference type="OrthoDB" id="3822725at2"/>
<keyword evidence="2" id="KW-1133">Transmembrane helix</keyword>
<evidence type="ECO:0000256" key="2">
    <source>
        <dbReference type="SAM" id="Phobius"/>
    </source>
</evidence>
<feature type="transmembrane region" description="Helical" evidence="2">
    <location>
        <begin position="90"/>
        <end position="109"/>
    </location>
</feature>
<gene>
    <name evidence="3" type="ORF">SAMN05421833_106265</name>
</gene>
<dbReference type="RefSeq" id="WP_083744157.1">
    <property type="nucleotide sequence ID" value="NZ_FTNI01000006.1"/>
</dbReference>
<evidence type="ECO:0000256" key="1">
    <source>
        <dbReference type="SAM" id="MobiDB-lite"/>
    </source>
</evidence>
<proteinExistence type="predicted"/>
<feature type="transmembrane region" description="Helical" evidence="2">
    <location>
        <begin position="255"/>
        <end position="277"/>
    </location>
</feature>
<feature type="transmembrane region" description="Helical" evidence="2">
    <location>
        <begin position="216"/>
        <end position="235"/>
    </location>
</feature>
<sequence length="282" mass="29421">MTRAGHHPHDITRATPSPVTEDDTLDATVNGTVNGTANADRPIPFRRLLAVEARKLVDTRSGMIITLVMVGLVVASVVARGAVVRPKPQTLAGTAGIALGTLLPVLAILTMTGEWTHRTALTTFVLEPRRHRVLAAKSVPPLVAAVALSLFAMLVAVPVTAVVAEVGGIPADWDVQPIWLLGWTGVNVLVAAQGLALGALLLNAPAAIVISLTTPVLWAVVGRLGPVGAALAEWLDLNTTCAPLTSGDMTWGEGARLATSAVFWIVIPMAAGLVRLLRKEVT</sequence>
<reference evidence="4" key="1">
    <citation type="submission" date="2017-01" db="EMBL/GenBank/DDBJ databases">
        <authorList>
            <person name="Varghese N."/>
            <person name="Submissions S."/>
        </authorList>
    </citation>
    <scope>NUCLEOTIDE SEQUENCE [LARGE SCALE GENOMIC DNA]</scope>
    <source>
        <strain evidence="4">ATCC 12950</strain>
    </source>
</reference>
<evidence type="ECO:0008006" key="5">
    <source>
        <dbReference type="Google" id="ProtNLM"/>
    </source>
</evidence>
<accession>A0A1N6YSH3</accession>
<keyword evidence="2" id="KW-0812">Transmembrane</keyword>
<feature type="transmembrane region" description="Helical" evidence="2">
    <location>
        <begin position="180"/>
        <end position="204"/>
    </location>
</feature>
<dbReference type="Proteomes" id="UP000186096">
    <property type="component" value="Unassembled WGS sequence"/>
</dbReference>
<name>A0A1N6YSH3_9ACTN</name>
<dbReference type="AlphaFoldDB" id="A0A1N6YSH3"/>
<feature type="transmembrane region" description="Helical" evidence="2">
    <location>
        <begin position="64"/>
        <end position="84"/>
    </location>
</feature>
<feature type="transmembrane region" description="Helical" evidence="2">
    <location>
        <begin position="139"/>
        <end position="160"/>
    </location>
</feature>
<dbReference type="EMBL" id="FTNI01000006">
    <property type="protein sequence ID" value="SIR17618.1"/>
    <property type="molecule type" value="Genomic_DNA"/>
</dbReference>
<feature type="region of interest" description="Disordered" evidence="1">
    <location>
        <begin position="1"/>
        <end position="23"/>
    </location>
</feature>
<keyword evidence="2" id="KW-0472">Membrane</keyword>
<organism evidence="3 4">
    <name type="scientific">Microbispora rosea</name>
    <dbReference type="NCBI Taxonomy" id="58117"/>
    <lineage>
        <taxon>Bacteria</taxon>
        <taxon>Bacillati</taxon>
        <taxon>Actinomycetota</taxon>
        <taxon>Actinomycetes</taxon>
        <taxon>Streptosporangiales</taxon>
        <taxon>Streptosporangiaceae</taxon>
        <taxon>Microbispora</taxon>
    </lineage>
</organism>
<dbReference type="STRING" id="58117.SAMN05421833_106265"/>
<protein>
    <recommendedName>
        <fullName evidence="5">ABC transporter permease</fullName>
    </recommendedName>
</protein>
<keyword evidence="4" id="KW-1185">Reference proteome</keyword>